<protein>
    <submittedName>
        <fullName evidence="3">Transposase</fullName>
    </submittedName>
</protein>
<evidence type="ECO:0000256" key="1">
    <source>
        <dbReference type="SAM" id="MobiDB-lite"/>
    </source>
</evidence>
<name>A0AA49A747_9BURK</name>
<feature type="domain" description="Transposase DDE" evidence="2">
    <location>
        <begin position="11"/>
        <end position="73"/>
    </location>
</feature>
<reference evidence="3 4" key="1">
    <citation type="submission" date="2020-11" db="EMBL/GenBank/DDBJ databases">
        <authorList>
            <person name="Sun Q."/>
        </authorList>
    </citation>
    <scope>NUCLEOTIDE SEQUENCE [LARGE SCALE GENOMIC DNA]</scope>
    <source>
        <strain evidence="3 4">P8398</strain>
    </source>
</reference>
<evidence type="ECO:0000313" key="4">
    <source>
        <dbReference type="Proteomes" id="UP000662888"/>
    </source>
</evidence>
<evidence type="ECO:0000259" key="2">
    <source>
        <dbReference type="Pfam" id="PF13751"/>
    </source>
</evidence>
<keyword evidence="4" id="KW-1185">Reference proteome</keyword>
<organism evidence="3 4">
    <name type="scientific">Massilia antarctica</name>
    <dbReference type="NCBI Taxonomy" id="2765360"/>
    <lineage>
        <taxon>Bacteria</taxon>
        <taxon>Pseudomonadati</taxon>
        <taxon>Pseudomonadota</taxon>
        <taxon>Betaproteobacteria</taxon>
        <taxon>Burkholderiales</taxon>
        <taxon>Oxalobacteraceae</taxon>
        <taxon>Telluria group</taxon>
        <taxon>Massilia</taxon>
    </lineage>
</organism>
<dbReference type="EMBL" id="CP065053">
    <property type="protein sequence ID" value="QPI48377.1"/>
    <property type="molecule type" value="Genomic_DNA"/>
</dbReference>
<feature type="region of interest" description="Disordered" evidence="1">
    <location>
        <begin position="1"/>
        <end position="27"/>
    </location>
</feature>
<dbReference type="Proteomes" id="UP000662888">
    <property type="component" value="Chromosome"/>
</dbReference>
<gene>
    <name evidence="3" type="ORF">IV454_22960</name>
</gene>
<dbReference type="Pfam" id="PF13751">
    <property type="entry name" value="DDE_Tnp_1_6"/>
    <property type="match status" value="1"/>
</dbReference>
<proteinExistence type="predicted"/>
<dbReference type="InterPro" id="IPR025668">
    <property type="entry name" value="Tnp_DDE_dom"/>
</dbReference>
<sequence>MAHAHPAQRKQGQANFGNPKAAQYAHRQDRARIEHVFAGLAEMGCKSLRMIGMARATEQLNWKVAPYNLRRLIYLKEAKVEAF</sequence>
<accession>A0AA49A747</accession>
<evidence type="ECO:0000313" key="3">
    <source>
        <dbReference type="EMBL" id="QPI48377.1"/>
    </source>
</evidence>